<keyword evidence="7 9" id="KW-0067">ATP-binding</keyword>
<dbReference type="RefSeq" id="WP_093072201.1">
    <property type="nucleotide sequence ID" value="NZ_FOGV01000005.1"/>
</dbReference>
<dbReference type="HAMAP" id="MF_00082">
    <property type="entry name" value="ArgB"/>
    <property type="match status" value="1"/>
</dbReference>
<dbReference type="SUPFAM" id="SSF53633">
    <property type="entry name" value="Carbamate kinase-like"/>
    <property type="match status" value="1"/>
</dbReference>
<evidence type="ECO:0000256" key="8">
    <source>
        <dbReference type="ARBA" id="ARBA00048141"/>
    </source>
</evidence>
<dbReference type="Pfam" id="PF00696">
    <property type="entry name" value="AA_kinase"/>
    <property type="match status" value="1"/>
</dbReference>
<dbReference type="Gene3D" id="3.40.1160.10">
    <property type="entry name" value="Acetylglutamate kinase-like"/>
    <property type="match status" value="1"/>
</dbReference>
<dbReference type="EMBL" id="FOGV01000005">
    <property type="protein sequence ID" value="SER74415.1"/>
    <property type="molecule type" value="Genomic_DNA"/>
</dbReference>
<evidence type="ECO:0000259" key="10">
    <source>
        <dbReference type="Pfam" id="PF00696"/>
    </source>
</evidence>
<dbReference type="OrthoDB" id="9803155at2"/>
<dbReference type="UniPathway" id="UPA00068">
    <property type="reaction ID" value="UER00107"/>
</dbReference>
<dbReference type="FunFam" id="3.40.1160.10:FF:000004">
    <property type="entry name" value="Acetylglutamate kinase"/>
    <property type="match status" value="1"/>
</dbReference>
<comment type="catalytic activity">
    <reaction evidence="8 9">
        <text>N-acetyl-L-glutamate + ATP = N-acetyl-L-glutamyl 5-phosphate + ADP</text>
        <dbReference type="Rhea" id="RHEA:14629"/>
        <dbReference type="ChEBI" id="CHEBI:30616"/>
        <dbReference type="ChEBI" id="CHEBI:44337"/>
        <dbReference type="ChEBI" id="CHEBI:57936"/>
        <dbReference type="ChEBI" id="CHEBI:456216"/>
        <dbReference type="EC" id="2.7.2.8"/>
    </reaction>
</comment>
<evidence type="ECO:0000256" key="4">
    <source>
        <dbReference type="ARBA" id="ARBA00022679"/>
    </source>
</evidence>
<feature type="binding site" evidence="9">
    <location>
        <position position="63"/>
    </location>
    <ligand>
        <name>substrate</name>
    </ligand>
</feature>
<evidence type="ECO:0000256" key="1">
    <source>
        <dbReference type="ARBA" id="ARBA00004828"/>
    </source>
</evidence>
<dbReference type="CDD" id="cd04238">
    <property type="entry name" value="AAK_NAGK-like"/>
    <property type="match status" value="1"/>
</dbReference>
<proteinExistence type="inferred from homology"/>
<dbReference type="Proteomes" id="UP000199318">
    <property type="component" value="Unassembled WGS sequence"/>
</dbReference>
<evidence type="ECO:0000256" key="9">
    <source>
        <dbReference type="HAMAP-Rule" id="MF_00082"/>
    </source>
</evidence>
<keyword evidence="12" id="KW-1185">Reference proteome</keyword>
<protein>
    <recommendedName>
        <fullName evidence="9">Acetylglutamate kinase</fullName>
        <ecNumber evidence="9">2.7.2.8</ecNumber>
    </recommendedName>
    <alternativeName>
        <fullName evidence="9">N-acetyl-L-glutamate 5-phosphotransferase</fullName>
    </alternativeName>
    <alternativeName>
        <fullName evidence="9">NAG kinase</fullName>
        <shortName evidence="9">NAGK</shortName>
    </alternativeName>
</protein>
<dbReference type="GO" id="GO:0042450">
    <property type="term" value="P:L-arginine biosynthetic process via ornithine"/>
    <property type="evidence" value="ECO:0007669"/>
    <property type="project" value="UniProtKB-UniRule"/>
</dbReference>
<dbReference type="InterPro" id="IPR037528">
    <property type="entry name" value="ArgB"/>
</dbReference>
<evidence type="ECO:0000256" key="3">
    <source>
        <dbReference type="ARBA" id="ARBA00022605"/>
    </source>
</evidence>
<dbReference type="NCBIfam" id="TIGR00761">
    <property type="entry name" value="argB"/>
    <property type="match status" value="1"/>
</dbReference>
<keyword evidence="2 9" id="KW-0055">Arginine biosynthesis</keyword>
<keyword evidence="4 9" id="KW-0808">Transferase</keyword>
<evidence type="ECO:0000313" key="11">
    <source>
        <dbReference type="EMBL" id="SER74415.1"/>
    </source>
</evidence>
<gene>
    <name evidence="9" type="primary">argB</name>
    <name evidence="11" type="ORF">SAMN05444126_10536</name>
</gene>
<dbReference type="PANTHER" id="PTHR23342">
    <property type="entry name" value="N-ACETYLGLUTAMATE SYNTHASE"/>
    <property type="match status" value="1"/>
</dbReference>
<organism evidence="11 12">
    <name type="scientific">Salisediminibacterium halotolerans</name>
    <dbReference type="NCBI Taxonomy" id="517425"/>
    <lineage>
        <taxon>Bacteria</taxon>
        <taxon>Bacillati</taxon>
        <taxon>Bacillota</taxon>
        <taxon>Bacilli</taxon>
        <taxon>Bacillales</taxon>
        <taxon>Bacillaceae</taxon>
        <taxon>Salisediminibacterium</taxon>
    </lineage>
</organism>
<keyword evidence="5 9" id="KW-0547">Nucleotide-binding</keyword>
<keyword evidence="6 9" id="KW-0418">Kinase</keyword>
<sequence>MNPIVIKLGGSLLDPIPDELCENIASFCANEAIDPLIVHGGGPHVSEMLEKLDVPTSFTDGLRVTDAETLNVAEMVLSGTVNKQLTRKLQHCGVHALGISGTDGDILSVEPLDKQALGYVGDITCVNPALLHSLLQASWVPVISPLGSDEQHEAYNINADTAASAIAAKLDAPLIYLTDVDGVMEETEEGWFHHNVLTASASETLIDQGIIYGGMIPKVQAALTSIEKGVNEVIILNGKQPSSLSDYQNAANVGTKFIKEDNVYHV</sequence>
<evidence type="ECO:0000256" key="6">
    <source>
        <dbReference type="ARBA" id="ARBA00022777"/>
    </source>
</evidence>
<dbReference type="PIRSF" id="PIRSF000728">
    <property type="entry name" value="NAGK"/>
    <property type="match status" value="1"/>
</dbReference>
<feature type="site" description="Transition state stabilizer" evidence="9">
    <location>
        <position position="7"/>
    </location>
</feature>
<dbReference type="STRING" id="1464123.SAMN05444126_10536"/>
<comment type="similarity">
    <text evidence="9">Belongs to the acetylglutamate kinase family. ArgB subfamily.</text>
</comment>
<dbReference type="InterPro" id="IPR004662">
    <property type="entry name" value="AcgluKinase_fam"/>
</dbReference>
<comment type="function">
    <text evidence="9">Catalyzes the ATP-dependent phosphorylation of N-acetyl-L-glutamate.</text>
</comment>
<dbReference type="GO" id="GO:0005524">
    <property type="term" value="F:ATP binding"/>
    <property type="evidence" value="ECO:0007669"/>
    <property type="project" value="UniProtKB-UniRule"/>
</dbReference>
<dbReference type="AlphaFoldDB" id="A0A1H9RPK7"/>
<evidence type="ECO:0000313" key="12">
    <source>
        <dbReference type="Proteomes" id="UP000199318"/>
    </source>
</evidence>
<feature type="binding site" evidence="9">
    <location>
        <begin position="41"/>
        <end position="42"/>
    </location>
    <ligand>
        <name>substrate</name>
    </ligand>
</feature>
<feature type="binding site" evidence="9">
    <location>
        <position position="156"/>
    </location>
    <ligand>
        <name>substrate</name>
    </ligand>
</feature>
<evidence type="ECO:0000256" key="2">
    <source>
        <dbReference type="ARBA" id="ARBA00022571"/>
    </source>
</evidence>
<evidence type="ECO:0000256" key="5">
    <source>
        <dbReference type="ARBA" id="ARBA00022741"/>
    </source>
</evidence>
<keyword evidence="9" id="KW-0963">Cytoplasm</keyword>
<dbReference type="EC" id="2.7.2.8" evidence="9"/>
<feature type="site" description="Transition state stabilizer" evidence="9">
    <location>
        <position position="218"/>
    </location>
</feature>
<accession>A0A1H9RPK7</accession>
<comment type="pathway">
    <text evidence="1 9">Amino-acid biosynthesis; L-arginine biosynthesis; N(2)-acetyl-L-ornithine from L-glutamate: step 2/4.</text>
</comment>
<evidence type="ECO:0000256" key="7">
    <source>
        <dbReference type="ARBA" id="ARBA00022840"/>
    </source>
</evidence>
<dbReference type="GO" id="GO:0003991">
    <property type="term" value="F:acetylglutamate kinase activity"/>
    <property type="evidence" value="ECO:0007669"/>
    <property type="project" value="UniProtKB-UniRule"/>
</dbReference>
<dbReference type="PANTHER" id="PTHR23342:SF0">
    <property type="entry name" value="N-ACETYLGLUTAMATE SYNTHASE, MITOCHONDRIAL"/>
    <property type="match status" value="1"/>
</dbReference>
<comment type="caution">
    <text evidence="11">The sequence shown here is derived from an EMBL/GenBank/DDBJ whole genome shotgun (WGS) entry which is preliminary data.</text>
</comment>
<dbReference type="InterPro" id="IPR036393">
    <property type="entry name" value="AceGlu_kinase-like_sf"/>
</dbReference>
<dbReference type="InterPro" id="IPR001048">
    <property type="entry name" value="Asp/Glu/Uridylate_kinase"/>
</dbReference>
<name>A0A1H9RPK7_9BACI</name>
<comment type="subcellular location">
    <subcellularLocation>
        <location evidence="9">Cytoplasm</location>
    </subcellularLocation>
</comment>
<dbReference type="GO" id="GO:0005737">
    <property type="term" value="C:cytoplasm"/>
    <property type="evidence" value="ECO:0007669"/>
    <property type="project" value="UniProtKB-SubCell"/>
</dbReference>
<reference evidence="12" key="1">
    <citation type="submission" date="2016-10" db="EMBL/GenBank/DDBJ databases">
        <authorList>
            <person name="de Groot N.N."/>
        </authorList>
    </citation>
    <scope>NUCLEOTIDE SEQUENCE [LARGE SCALE GENOMIC DNA]</scope>
    <source>
        <strain evidence="12">10nlg</strain>
    </source>
</reference>
<feature type="domain" description="Aspartate/glutamate/uridylate kinase" evidence="10">
    <location>
        <begin position="4"/>
        <end position="237"/>
    </location>
</feature>
<keyword evidence="3 9" id="KW-0028">Amino-acid biosynthesis</keyword>